<proteinExistence type="predicted"/>
<organism evidence="1 2">
    <name type="scientific">Halanaeroarchaeum sulfurireducens</name>
    <dbReference type="NCBI Taxonomy" id="1604004"/>
    <lineage>
        <taxon>Archaea</taxon>
        <taxon>Methanobacteriati</taxon>
        <taxon>Methanobacteriota</taxon>
        <taxon>Stenosarchaea group</taxon>
        <taxon>Halobacteria</taxon>
        <taxon>Halobacteriales</taxon>
        <taxon>Halobacteriaceae</taxon>
        <taxon>Halanaeroarchaeum</taxon>
    </lineage>
</organism>
<accession>A0A0F7PCQ4</accession>
<evidence type="ECO:0000313" key="1">
    <source>
        <dbReference type="EMBL" id="AKH98472.1"/>
    </source>
</evidence>
<sequence length="57" mass="6053">MLRSEPAGGPAKVILGCRVDMVEWVVGQWVVGALYAKSEPAMLRVLPLRLSEVGGCG</sequence>
<reference evidence="1 2" key="1">
    <citation type="journal article" date="2015" name="ISME J.">
        <title>Elemental sulfur and acetate can support life of a novel strictly anaerobic haloarchaeon.</title>
        <authorList>
            <person name="Sorokin D.Y."/>
            <person name="Kublanov I.V."/>
            <person name="Gavrilov S.N."/>
            <person name="Rojo D."/>
            <person name="Roman P."/>
            <person name="Golyshin P.N."/>
            <person name="Slepak V.Z."/>
            <person name="Smedile F."/>
            <person name="Ferrer M."/>
            <person name="Messina E."/>
            <person name="La Cono V."/>
            <person name="Yakimov M.M."/>
        </authorList>
    </citation>
    <scope>NUCLEOTIDE SEQUENCE [LARGE SCALE GENOMIC DNA]</scope>
    <source>
        <strain evidence="1 2">HSR2</strain>
    </source>
</reference>
<name>A0A0F7PCQ4_9EURY</name>
<evidence type="ECO:0000313" key="2">
    <source>
        <dbReference type="Proteomes" id="UP000069906"/>
    </source>
</evidence>
<dbReference type="KEGG" id="hsu:HLASF_2005"/>
<dbReference type="Proteomes" id="UP000069906">
    <property type="component" value="Chromosome"/>
</dbReference>
<gene>
    <name evidence="1" type="ORF">HLASF_2005</name>
</gene>
<keyword evidence="2" id="KW-1185">Reference proteome</keyword>
<dbReference type="HOGENOM" id="CLU_2985538_0_0_2"/>
<dbReference type="AlphaFoldDB" id="A0A0F7PCQ4"/>
<dbReference type="EMBL" id="CP008874">
    <property type="protein sequence ID" value="AKH98472.1"/>
    <property type="molecule type" value="Genomic_DNA"/>
</dbReference>
<protein>
    <submittedName>
        <fullName evidence="1">Uncharacterized protein</fullName>
    </submittedName>
</protein>